<dbReference type="Gene3D" id="2.115.10.20">
    <property type="entry name" value="Glycosyl hydrolase domain, family 43"/>
    <property type="match status" value="1"/>
</dbReference>
<evidence type="ECO:0000259" key="10">
    <source>
        <dbReference type="Pfam" id="PF00251"/>
    </source>
</evidence>
<dbReference type="PANTHER" id="PTHR43101">
    <property type="entry name" value="BETA-FRUCTOSIDASE"/>
    <property type="match status" value="1"/>
</dbReference>
<evidence type="ECO:0000259" key="11">
    <source>
        <dbReference type="Pfam" id="PF08244"/>
    </source>
</evidence>
<keyword evidence="9" id="KW-0119">Carbohydrate metabolism</keyword>
<dbReference type="InterPro" id="IPR001362">
    <property type="entry name" value="Glyco_hydro_32"/>
</dbReference>
<dbReference type="RefSeq" id="WP_342552344.1">
    <property type="nucleotide sequence ID" value="NZ_CP159992.1"/>
</dbReference>
<evidence type="ECO:0000256" key="6">
    <source>
        <dbReference type="ARBA" id="ARBA00023295"/>
    </source>
</evidence>
<reference evidence="12" key="1">
    <citation type="submission" date="2024-05" db="EMBL/GenBank/DDBJ databases">
        <title>Draft genome assemblies of 36 bacteria isolated from hibernating arctic ground squirrels.</title>
        <authorList>
            <person name="McKee H."/>
            <person name="Mullen L."/>
            <person name="Drown D.M."/>
            <person name="Duddleston K.N."/>
        </authorList>
    </citation>
    <scope>NUCLEOTIDE SEQUENCE</scope>
    <source>
        <strain evidence="12">AN1007</strain>
    </source>
</reference>
<dbReference type="AlphaFoldDB" id="A0AAU8NG31"/>
<evidence type="ECO:0000256" key="9">
    <source>
        <dbReference type="RuleBase" id="RU365015"/>
    </source>
</evidence>
<dbReference type="InterPro" id="IPR013148">
    <property type="entry name" value="Glyco_hydro_32_N"/>
</dbReference>
<dbReference type="NCBIfam" id="TIGR01322">
    <property type="entry name" value="scrB_fam"/>
    <property type="match status" value="1"/>
</dbReference>
<dbReference type="GO" id="GO:0004564">
    <property type="term" value="F:beta-fructofuranosidase activity"/>
    <property type="evidence" value="ECO:0007669"/>
    <property type="project" value="UniProtKB-EC"/>
</dbReference>
<comment type="subcellular location">
    <subcellularLocation>
        <location evidence="9">Cytoplasm</location>
    </subcellularLocation>
</comment>
<dbReference type="EMBL" id="CP159992">
    <property type="protein sequence ID" value="XCP95913.1"/>
    <property type="molecule type" value="Genomic_DNA"/>
</dbReference>
<dbReference type="InterPro" id="IPR013189">
    <property type="entry name" value="Glyco_hydro_32_C"/>
</dbReference>
<dbReference type="Pfam" id="PF08244">
    <property type="entry name" value="Glyco_hydro_32C"/>
    <property type="match status" value="1"/>
</dbReference>
<protein>
    <recommendedName>
        <fullName evidence="4 8">Sucrose-6-phosphate hydrolase</fullName>
        <ecNumber evidence="3 8">3.2.1.26</ecNumber>
    </recommendedName>
    <alternativeName>
        <fullName evidence="7 9">Invertase</fullName>
    </alternativeName>
</protein>
<dbReference type="InterPro" id="IPR013320">
    <property type="entry name" value="ConA-like_dom_sf"/>
</dbReference>
<dbReference type="Pfam" id="PF00251">
    <property type="entry name" value="Glyco_hydro_32N"/>
    <property type="match status" value="1"/>
</dbReference>
<dbReference type="InterPro" id="IPR023296">
    <property type="entry name" value="Glyco_hydro_beta-prop_sf"/>
</dbReference>
<dbReference type="InterPro" id="IPR018053">
    <property type="entry name" value="Glyco_hydro_32_AS"/>
</dbReference>
<comment type="catalytic activity">
    <reaction evidence="8">
        <text>Hydrolysis of terminal non-reducing beta-D-fructofuranoside residues in beta-D-fructofuranosides.</text>
        <dbReference type="EC" id="3.2.1.26"/>
    </reaction>
</comment>
<dbReference type="GO" id="GO:0005737">
    <property type="term" value="C:cytoplasm"/>
    <property type="evidence" value="ECO:0007669"/>
    <property type="project" value="UniProtKB-SubCell"/>
</dbReference>
<evidence type="ECO:0000256" key="2">
    <source>
        <dbReference type="ARBA" id="ARBA00009902"/>
    </source>
</evidence>
<comment type="function">
    <text evidence="9">Enables the bacterium to metabolize sucrose as a sole carbon source.</text>
</comment>
<evidence type="ECO:0000313" key="12">
    <source>
        <dbReference type="EMBL" id="XCP95913.1"/>
    </source>
</evidence>
<dbReference type="EC" id="3.2.1.26" evidence="3 8"/>
<comment type="pathway">
    <text evidence="1 9">Glycan biosynthesis; sucrose metabolism.</text>
</comment>
<organism evidence="12">
    <name type="scientific">Paenibacillus sp. AN1007</name>
    <dbReference type="NCBI Taxonomy" id="3151385"/>
    <lineage>
        <taxon>Bacteria</taxon>
        <taxon>Bacillati</taxon>
        <taxon>Bacillota</taxon>
        <taxon>Bacilli</taxon>
        <taxon>Bacillales</taxon>
        <taxon>Paenibacillaceae</taxon>
        <taxon>Paenibacillus</taxon>
    </lineage>
</organism>
<name>A0AAU8NG31_9BACL</name>
<dbReference type="InterPro" id="IPR051214">
    <property type="entry name" value="GH32_Enzymes"/>
</dbReference>
<feature type="domain" description="Glycosyl hydrolase family 32 N-terminal" evidence="10">
    <location>
        <begin position="12"/>
        <end position="315"/>
    </location>
</feature>
<evidence type="ECO:0000256" key="8">
    <source>
        <dbReference type="RuleBase" id="RU362110"/>
    </source>
</evidence>
<keyword evidence="5 8" id="KW-0378">Hydrolase</keyword>
<accession>A0AAU8NG31</accession>
<evidence type="ECO:0000256" key="1">
    <source>
        <dbReference type="ARBA" id="ARBA00004914"/>
    </source>
</evidence>
<proteinExistence type="inferred from homology"/>
<feature type="domain" description="Glycosyl hydrolase family 32 C-terminal" evidence="11">
    <location>
        <begin position="335"/>
        <end position="444"/>
    </location>
</feature>
<sequence length="457" mass="52655">MSKSEAYHLKYHITPPYGLLNDPNGLCYFEGQYHVFYQWNPFGTEHRNKSWGHVVSDDLVHWHRKKAALVPSEPYDKDGIYSGGSVVHNGKMYLFYTGNVIREDGSRASYQCAAVSEDGEQFQKLGPLFEHPAGYTRHVRDPKVWQDRAGDWWMIVGAQRENLTGDALVYKSGDLIHWSLQGSFLEQESPFGYMWECPDVLQFPEQDVFVFSPQGLREEGDKYRNPNQSGYIVGHISDEGRFSGSLSEFEELDHGFDFYAPQAFRTEDRIIMFGWMSAMTEEAERAVPTIQEGWVHTLTLPREMVMREGTLRQQPIPELQALRSDESQHKVHGGGQWNLPSLSSEILIRFTEPSKDFCIVIRKAVRIEFEHEHRRVTVWRTNWLTGEKENRSTVLCHIPSVMQIYVESSSIELFVNEGEDVFSLRYFTDDTAELSLALESEGVEAELQVYALQKSID</sequence>
<evidence type="ECO:0000256" key="7">
    <source>
        <dbReference type="ARBA" id="ARBA00033367"/>
    </source>
</evidence>
<dbReference type="InterPro" id="IPR006232">
    <property type="entry name" value="Suc6P_hydrolase"/>
</dbReference>
<evidence type="ECO:0000256" key="3">
    <source>
        <dbReference type="ARBA" id="ARBA00012758"/>
    </source>
</evidence>
<dbReference type="PROSITE" id="PS00609">
    <property type="entry name" value="GLYCOSYL_HYDROL_F32"/>
    <property type="match status" value="1"/>
</dbReference>
<dbReference type="GO" id="GO:0005975">
    <property type="term" value="P:carbohydrate metabolic process"/>
    <property type="evidence" value="ECO:0007669"/>
    <property type="project" value="InterPro"/>
</dbReference>
<dbReference type="CDD" id="cd18623">
    <property type="entry name" value="GH32_ScrB-like"/>
    <property type="match status" value="1"/>
</dbReference>
<dbReference type="SMART" id="SM00640">
    <property type="entry name" value="Glyco_32"/>
    <property type="match status" value="1"/>
</dbReference>
<evidence type="ECO:0000256" key="4">
    <source>
        <dbReference type="ARBA" id="ARBA00019623"/>
    </source>
</evidence>
<keyword evidence="6 8" id="KW-0326">Glycosidase</keyword>
<dbReference type="PANTHER" id="PTHR43101:SF1">
    <property type="entry name" value="BETA-FRUCTOSIDASE"/>
    <property type="match status" value="1"/>
</dbReference>
<comment type="similarity">
    <text evidence="2 8">Belongs to the glycosyl hydrolase 32 family.</text>
</comment>
<dbReference type="Gene3D" id="2.60.120.560">
    <property type="entry name" value="Exo-inulinase, domain 1"/>
    <property type="match status" value="1"/>
</dbReference>
<gene>
    <name evidence="12" type="ORF">ABXS70_04130</name>
</gene>
<dbReference type="SUPFAM" id="SSF49899">
    <property type="entry name" value="Concanavalin A-like lectins/glucanases"/>
    <property type="match status" value="1"/>
</dbReference>
<evidence type="ECO:0000256" key="5">
    <source>
        <dbReference type="ARBA" id="ARBA00022801"/>
    </source>
</evidence>
<dbReference type="SUPFAM" id="SSF75005">
    <property type="entry name" value="Arabinanase/levansucrase/invertase"/>
    <property type="match status" value="1"/>
</dbReference>
<keyword evidence="9" id="KW-0963">Cytoplasm</keyword>